<comment type="catalytic activity">
    <reaction evidence="7">
        <text>5-phospho-beta-D-ribosylamine + L-glutamate + diphosphate = 5-phospho-alpha-D-ribose 1-diphosphate + L-glutamine + H2O</text>
        <dbReference type="Rhea" id="RHEA:14905"/>
        <dbReference type="ChEBI" id="CHEBI:15377"/>
        <dbReference type="ChEBI" id="CHEBI:29985"/>
        <dbReference type="ChEBI" id="CHEBI:33019"/>
        <dbReference type="ChEBI" id="CHEBI:58017"/>
        <dbReference type="ChEBI" id="CHEBI:58359"/>
        <dbReference type="ChEBI" id="CHEBI:58681"/>
        <dbReference type="EC" id="2.4.2.14"/>
    </reaction>
</comment>
<dbReference type="InterPro" id="IPR029057">
    <property type="entry name" value="PRTase-like"/>
</dbReference>
<keyword evidence="3 7" id="KW-0328">Glycosyltransferase</keyword>
<evidence type="ECO:0000256" key="2">
    <source>
        <dbReference type="ARBA" id="ARBA00010138"/>
    </source>
</evidence>
<dbReference type="Gene3D" id="3.40.50.2020">
    <property type="match status" value="1"/>
</dbReference>
<accession>A0ABQ0X3J8</accession>
<comment type="cofactor">
    <cofactor evidence="7">
        <name>[4Fe-4S] cluster</name>
        <dbReference type="ChEBI" id="CHEBI:49883"/>
    </cofactor>
    <text evidence="7">Binds 1 [4Fe-4S] cluster per subunit.</text>
</comment>
<evidence type="ECO:0000313" key="10">
    <source>
        <dbReference type="EMBL" id="GEO92212.1"/>
    </source>
</evidence>
<comment type="pathway">
    <text evidence="1 7">Purine metabolism; IMP biosynthesis via de novo pathway; N(1)-(5-phospho-D-ribosyl)glycinamide from 5-phospho-alpha-D-ribose 1-diphosphate: step 1/2.</text>
</comment>
<keyword evidence="6 7" id="KW-0315">Glutamine amidotransferase</keyword>
<proteinExistence type="inferred from homology"/>
<dbReference type="HAMAP" id="MF_01931">
    <property type="entry name" value="PurF"/>
    <property type="match status" value="1"/>
</dbReference>
<evidence type="ECO:0000259" key="9">
    <source>
        <dbReference type="PROSITE" id="PS51278"/>
    </source>
</evidence>
<reference evidence="10 11" key="1">
    <citation type="submission" date="2019-07" db="EMBL/GenBank/DDBJ databases">
        <title>Whole genome shotgun sequence of Kocuria flava NBRC 107626.</title>
        <authorList>
            <person name="Hosoyama A."/>
            <person name="Uohara A."/>
            <person name="Ohji S."/>
            <person name="Ichikawa N."/>
        </authorList>
    </citation>
    <scope>NUCLEOTIDE SEQUENCE [LARGE SCALE GENOMIC DNA]</scope>
    <source>
        <strain evidence="10 11">NBRC 107626</strain>
    </source>
</reference>
<feature type="binding site" evidence="7">
    <location>
        <position position="373"/>
    </location>
    <ligand>
        <name>Mg(2+)</name>
        <dbReference type="ChEBI" id="CHEBI:18420"/>
    </ligand>
</feature>
<name>A0ABQ0X3J8_9MICC</name>
<evidence type="ECO:0000313" key="11">
    <source>
        <dbReference type="Proteomes" id="UP000321155"/>
    </source>
</evidence>
<protein>
    <recommendedName>
        <fullName evidence="7">Amidophosphoribosyltransferase</fullName>
        <shortName evidence="7">ATase</shortName>
        <ecNumber evidence="7">2.4.2.14</ecNumber>
    </recommendedName>
    <alternativeName>
        <fullName evidence="7">Glutamine phosphoribosylpyrophosphate amidotransferase</fullName>
        <shortName evidence="7">GPATase</shortName>
    </alternativeName>
</protein>
<dbReference type="Gene3D" id="3.60.20.10">
    <property type="entry name" value="Glutamine Phosphoribosylpyrophosphate, subunit 1, domain 1"/>
    <property type="match status" value="1"/>
</dbReference>
<evidence type="ECO:0000256" key="7">
    <source>
        <dbReference type="HAMAP-Rule" id="MF_01931"/>
    </source>
</evidence>
<keyword evidence="4 7" id="KW-0808">Transferase</keyword>
<feature type="binding site" evidence="7">
    <location>
        <position position="264"/>
    </location>
    <ligand>
        <name>[4Fe-4S] cluster</name>
        <dbReference type="ChEBI" id="CHEBI:49883"/>
    </ligand>
</feature>
<feature type="binding site" evidence="7">
    <location>
        <position position="374"/>
    </location>
    <ligand>
        <name>Mg(2+)</name>
        <dbReference type="ChEBI" id="CHEBI:18420"/>
    </ligand>
</feature>
<dbReference type="SUPFAM" id="SSF53271">
    <property type="entry name" value="PRTase-like"/>
    <property type="match status" value="1"/>
</dbReference>
<feature type="active site" description="Nucleophile" evidence="7">
    <location>
        <position position="23"/>
    </location>
</feature>
<dbReference type="EMBL" id="BJZR01000035">
    <property type="protein sequence ID" value="GEO92212.1"/>
    <property type="molecule type" value="Genomic_DNA"/>
</dbReference>
<dbReference type="SUPFAM" id="SSF56235">
    <property type="entry name" value="N-terminal nucleophile aminohydrolases (Ntn hydrolases)"/>
    <property type="match status" value="1"/>
</dbReference>
<dbReference type="CDD" id="cd00715">
    <property type="entry name" value="GPATase_N"/>
    <property type="match status" value="1"/>
</dbReference>
<comment type="cofactor">
    <cofactor evidence="7">
        <name>Mg(2+)</name>
        <dbReference type="ChEBI" id="CHEBI:18420"/>
    </cofactor>
    <text evidence="7">Binds 1 Mg(2+) ion per subunit.</text>
</comment>
<dbReference type="InterPro" id="IPR017932">
    <property type="entry name" value="GATase_2_dom"/>
</dbReference>
<feature type="binding site" evidence="7">
    <location>
        <position position="461"/>
    </location>
    <ligand>
        <name>[4Fe-4S] cluster</name>
        <dbReference type="ChEBI" id="CHEBI:49883"/>
    </ligand>
</feature>
<dbReference type="Pfam" id="PF13522">
    <property type="entry name" value="GATase_6"/>
    <property type="match status" value="1"/>
</dbReference>
<comment type="function">
    <text evidence="7">Catalyzes the formation of phosphoribosylamine from phosphoribosylpyrophosphate (PRPP) and glutamine.</text>
</comment>
<dbReference type="PROSITE" id="PS51278">
    <property type="entry name" value="GATASE_TYPE_2"/>
    <property type="match status" value="1"/>
</dbReference>
<dbReference type="InterPro" id="IPR000836">
    <property type="entry name" value="PRTase_dom"/>
</dbReference>
<evidence type="ECO:0000256" key="1">
    <source>
        <dbReference type="ARBA" id="ARBA00005209"/>
    </source>
</evidence>
<comment type="similarity">
    <text evidence="2 7">In the C-terminal section; belongs to the purine/pyrimidine phosphoribosyltransferase family.</text>
</comment>
<dbReference type="EC" id="2.4.2.14" evidence="7"/>
<keyword evidence="5 7" id="KW-0658">Purine biosynthesis</keyword>
<evidence type="ECO:0000256" key="5">
    <source>
        <dbReference type="ARBA" id="ARBA00022755"/>
    </source>
</evidence>
<organism evidence="10 11">
    <name type="scientific">Kocuria flava</name>
    <dbReference type="NCBI Taxonomy" id="446860"/>
    <lineage>
        <taxon>Bacteria</taxon>
        <taxon>Bacillati</taxon>
        <taxon>Actinomycetota</taxon>
        <taxon>Actinomycetes</taxon>
        <taxon>Micrococcales</taxon>
        <taxon>Micrococcaceae</taxon>
        <taxon>Kocuria</taxon>
    </lineage>
</organism>
<evidence type="ECO:0000256" key="6">
    <source>
        <dbReference type="ARBA" id="ARBA00022962"/>
    </source>
</evidence>
<keyword evidence="7" id="KW-0004">4Fe-4S</keyword>
<evidence type="ECO:0000256" key="4">
    <source>
        <dbReference type="ARBA" id="ARBA00022679"/>
    </source>
</evidence>
<keyword evidence="7" id="KW-0411">Iron-sulfur</keyword>
<dbReference type="Proteomes" id="UP000321155">
    <property type="component" value="Unassembled WGS sequence"/>
</dbReference>
<feature type="compositionally biased region" description="Acidic residues" evidence="8">
    <location>
        <begin position="547"/>
        <end position="556"/>
    </location>
</feature>
<dbReference type="RefSeq" id="WP_083529493.1">
    <property type="nucleotide sequence ID" value="NZ_BJZR01000035.1"/>
</dbReference>
<dbReference type="InterPro" id="IPR029055">
    <property type="entry name" value="Ntn_hydrolases_N"/>
</dbReference>
<feature type="binding site" evidence="7">
    <location>
        <position position="311"/>
    </location>
    <ligand>
        <name>Mg(2+)</name>
        <dbReference type="ChEBI" id="CHEBI:18420"/>
    </ligand>
</feature>
<feature type="binding site" evidence="7">
    <location>
        <position position="464"/>
    </location>
    <ligand>
        <name>[4Fe-4S] cluster</name>
        <dbReference type="ChEBI" id="CHEBI:49883"/>
    </ligand>
</feature>
<dbReference type="InterPro" id="IPR035584">
    <property type="entry name" value="PurF_N"/>
</dbReference>
<keyword evidence="7" id="KW-0460">Magnesium</keyword>
<feature type="region of interest" description="Disordered" evidence="8">
    <location>
        <begin position="485"/>
        <end position="506"/>
    </location>
</feature>
<keyword evidence="7" id="KW-0408">Iron</keyword>
<feature type="domain" description="Glutamine amidotransferase type-2" evidence="9">
    <location>
        <begin position="23"/>
        <end position="249"/>
    </location>
</feature>
<gene>
    <name evidence="7 10" type="primary">purF</name>
    <name evidence="10" type="ORF">KFL01_15180</name>
</gene>
<dbReference type="InterPro" id="IPR005854">
    <property type="entry name" value="PurF"/>
</dbReference>
<evidence type="ECO:0000256" key="8">
    <source>
        <dbReference type="SAM" id="MobiDB-lite"/>
    </source>
</evidence>
<feature type="binding site" evidence="7">
    <location>
        <position position="410"/>
    </location>
    <ligand>
        <name>[4Fe-4S] cluster</name>
        <dbReference type="ChEBI" id="CHEBI:49883"/>
    </ligand>
</feature>
<keyword evidence="7" id="KW-0479">Metal-binding</keyword>
<feature type="region of interest" description="Disordered" evidence="8">
    <location>
        <begin position="525"/>
        <end position="589"/>
    </location>
</feature>
<dbReference type="CDD" id="cd06223">
    <property type="entry name" value="PRTases_typeI"/>
    <property type="match status" value="1"/>
</dbReference>
<comment type="caution">
    <text evidence="10">The sequence shown here is derived from an EMBL/GenBank/DDBJ whole genome shotgun (WGS) entry which is preliminary data.</text>
</comment>
<dbReference type="PANTHER" id="PTHR11907">
    <property type="entry name" value="AMIDOPHOSPHORIBOSYLTRANSFERASE"/>
    <property type="match status" value="1"/>
</dbReference>
<evidence type="ECO:0000256" key="3">
    <source>
        <dbReference type="ARBA" id="ARBA00022676"/>
    </source>
</evidence>
<sequence>MVRPDGTLSHDLLPGEKGPQDACGVFGVWAPGEDVAKLAYYGLYALQHRGQESAGIAASNGERIAVYKDMGLVSQVFDETTLTTLTGHLAVGHCRYSTTGGSSWANAQPTLGATPHGTVALAHNGNLTNSAELFDQLVDKSGFPSSGEMAQGNTTDTALVTALLAEHPHGSLEEAAMHLLPQLVGSFCLAFMDEHTLYAARDPQGIRPLVLGRLDRGWVVASETAALDIVGASLVREIEPGEFVAIDENGLRTQRFAETRRAACVFEYVYLARPDTTINGRSVYESRVEMGRRLAREHVVEADLVMPTPESGTPAAIGYAEESGIPFGNGLVKNAYVGRTFIQPSDTIRQLGIRLKLNPLRSVVAGKRLIVIDDSIVRGNTQRALIRMLREAGAAEIHVRISSPPIKWPCFYGIDFASRAELIANGLGVEEIRASLGADSLGYISEEGMVAATRQERGELCTACFSGSYPTRLPDADKLGKDVVESRRRASGGPARPPRRPEHASAVSIDTHPSAAEGLAPGVHEDACISDADPGVHQGSTGCDPGPDADLEDVLLPEDREPARAATGPSAAGTRAPATDPAAETPKDA</sequence>
<dbReference type="NCBIfam" id="TIGR01134">
    <property type="entry name" value="purF"/>
    <property type="match status" value="1"/>
</dbReference>
<keyword evidence="11" id="KW-1185">Reference proteome</keyword>